<feature type="transmembrane region" description="Helical" evidence="7">
    <location>
        <begin position="388"/>
        <end position="406"/>
    </location>
</feature>
<dbReference type="KEGG" id="fas:105265847"/>
<feature type="transmembrane region" description="Helical" evidence="7">
    <location>
        <begin position="122"/>
        <end position="142"/>
    </location>
</feature>
<comment type="similarity">
    <text evidence="2">Belongs to the autoinducer-2 exporter (AI-2E) (TC 2.A.86) family.</text>
</comment>
<accession>A0A9R1T3A6</accession>
<dbReference type="PANTHER" id="PTHR21716">
    <property type="entry name" value="TRANSMEMBRANE PROTEIN"/>
    <property type="match status" value="1"/>
</dbReference>
<feature type="transmembrane region" description="Helical" evidence="7">
    <location>
        <begin position="224"/>
        <end position="242"/>
    </location>
</feature>
<evidence type="ECO:0000256" key="5">
    <source>
        <dbReference type="ARBA" id="ARBA00023136"/>
    </source>
</evidence>
<feature type="transmembrane region" description="Helical" evidence="7">
    <location>
        <begin position="751"/>
        <end position="774"/>
    </location>
</feature>
<protein>
    <submittedName>
        <fullName evidence="9">Transmembrane protein 245 isoform X1</fullName>
    </submittedName>
</protein>
<evidence type="ECO:0000256" key="6">
    <source>
        <dbReference type="SAM" id="MobiDB-lite"/>
    </source>
</evidence>
<dbReference type="InterPro" id="IPR002549">
    <property type="entry name" value="AI-2E-like"/>
</dbReference>
<evidence type="ECO:0000256" key="2">
    <source>
        <dbReference type="ARBA" id="ARBA00009773"/>
    </source>
</evidence>
<keyword evidence="4 7" id="KW-1133">Transmembrane helix</keyword>
<name>A0A9R1T3A6_9HYME</name>
<proteinExistence type="inferred from homology"/>
<feature type="transmembrane region" description="Helical" evidence="7">
    <location>
        <begin position="640"/>
        <end position="660"/>
    </location>
</feature>
<sequence>MEGPRTPMDNLLNVLSGFSVGHEKALKQGIYNAVALLVLFLTCAATYGLYLILHPFVKPLIWALLCGSVLFPFKLYITTSVQSWFTETENSHEPLLVDLAMLPIRITDRISNTIGNFLHQRLNYVGVLLGIISGIIMIYWYTPGILLCLIWRLMQLVMGLTSTFITTCNIYIISSLILGYLSAVYVYWTPRNAQQFNYFSIILWLILSLYISNILGVYEVPVFIALQTLFIVGFTYEVILIMETKDAQDKPLTFAEAVQVALAGEEAPQEVKSSEERDEGTDTFPESTSTPKLTPEQIKEPSPRPQRLSAKSLSLDADSDKFRTTRLSGRSSSFPNARVTVRERYFLRKLRTELRMSLDAPEDEVDTDKYMYGAIYACGGMLLWKHKWILGILTLPIVWYFLKLLGSRSGFWRYLQGQMKRLVEFIKAWSSQRQQALVPAHVRGLYRVYLIVDKGLRDILKGSVDAVATIAVIFALIVFTFSATIFITVQIYGEGLHLIQVTGEILNSSLVNNPDIDWVPEQWEESVNSVLDNAYTYGRSAISDGIKGLVKDLEPTKAEALEKKVLELWDRLYQAWMMSNEDPGMIGPTVDVEAALTAWESIKESFGKIPTQIFNMTGIQNFAKENVGILMQVLDSVWGIVKGNMSVLVSVLTELMYIVFMSGSALLNFTLSTVVFFTTLFYLLSSSGKTYKPIELIAVFSPISCYSKDFLGGFAIALQEAVIAVFAATFKLASFFGMWTWFIHNLFQVKIVYLPSVFATVLAAVPFLDAYFACLPATLELWFTRGPMIAVIFFVFHFLPCNIVITDFYKEIKGGGHPYLTGLSIAGGIFCLGVEGAIFGPLLLCCIMVAINLSRKYMQSVSEETLHSLKTQIDQLEAEPPVSP</sequence>
<dbReference type="PANTHER" id="PTHR21716:SF4">
    <property type="entry name" value="TRANSMEMBRANE PROTEIN 245"/>
    <property type="match status" value="1"/>
</dbReference>
<dbReference type="Proteomes" id="UP000694866">
    <property type="component" value="Unplaced"/>
</dbReference>
<dbReference type="OrthoDB" id="5970161at2759"/>
<comment type="subcellular location">
    <subcellularLocation>
        <location evidence="1">Membrane</location>
        <topology evidence="1">Multi-pass membrane protein</topology>
    </subcellularLocation>
</comment>
<feature type="transmembrane region" description="Helical" evidence="7">
    <location>
        <begin position="30"/>
        <end position="53"/>
    </location>
</feature>
<feature type="transmembrane region" description="Helical" evidence="7">
    <location>
        <begin position="59"/>
        <end position="77"/>
    </location>
</feature>
<feature type="transmembrane region" description="Helical" evidence="7">
    <location>
        <begin position="666"/>
        <end position="684"/>
    </location>
</feature>
<evidence type="ECO:0000256" key="4">
    <source>
        <dbReference type="ARBA" id="ARBA00022989"/>
    </source>
</evidence>
<dbReference type="RefSeq" id="XP_011301911.1">
    <property type="nucleotide sequence ID" value="XM_011303609.1"/>
</dbReference>
<dbReference type="AlphaFoldDB" id="A0A9R1T3A6"/>
<keyword evidence="3 7" id="KW-0812">Transmembrane</keyword>
<organism evidence="8 9">
    <name type="scientific">Fopius arisanus</name>
    <dbReference type="NCBI Taxonomy" id="64838"/>
    <lineage>
        <taxon>Eukaryota</taxon>
        <taxon>Metazoa</taxon>
        <taxon>Ecdysozoa</taxon>
        <taxon>Arthropoda</taxon>
        <taxon>Hexapoda</taxon>
        <taxon>Insecta</taxon>
        <taxon>Pterygota</taxon>
        <taxon>Neoptera</taxon>
        <taxon>Endopterygota</taxon>
        <taxon>Hymenoptera</taxon>
        <taxon>Apocrita</taxon>
        <taxon>Ichneumonoidea</taxon>
        <taxon>Braconidae</taxon>
        <taxon>Opiinae</taxon>
        <taxon>Fopius</taxon>
    </lineage>
</organism>
<feature type="transmembrane region" description="Helical" evidence="7">
    <location>
        <begin position="198"/>
        <end position="218"/>
    </location>
</feature>
<evidence type="ECO:0000256" key="7">
    <source>
        <dbReference type="SAM" id="Phobius"/>
    </source>
</evidence>
<keyword evidence="5 7" id="KW-0472">Membrane</keyword>
<feature type="region of interest" description="Disordered" evidence="6">
    <location>
        <begin position="265"/>
        <end position="312"/>
    </location>
</feature>
<evidence type="ECO:0000313" key="9">
    <source>
        <dbReference type="RefSeq" id="XP_011301911.1"/>
    </source>
</evidence>
<dbReference type="GO" id="GO:0016020">
    <property type="term" value="C:membrane"/>
    <property type="evidence" value="ECO:0007669"/>
    <property type="project" value="UniProtKB-SubCell"/>
</dbReference>
<reference evidence="9" key="1">
    <citation type="submission" date="2025-08" db="UniProtKB">
        <authorList>
            <consortium name="RefSeq"/>
        </authorList>
    </citation>
    <scope>IDENTIFICATION</scope>
    <source>
        <strain evidence="9">USDA-PBARC FA_bdor</strain>
        <tissue evidence="9">Whole organism</tissue>
    </source>
</reference>
<feature type="transmembrane region" description="Helical" evidence="7">
    <location>
        <begin position="710"/>
        <end position="739"/>
    </location>
</feature>
<keyword evidence="8" id="KW-1185">Reference proteome</keyword>
<feature type="transmembrane region" description="Helical" evidence="7">
    <location>
        <begin position="162"/>
        <end position="186"/>
    </location>
</feature>
<evidence type="ECO:0000256" key="1">
    <source>
        <dbReference type="ARBA" id="ARBA00004141"/>
    </source>
</evidence>
<gene>
    <name evidence="9" type="primary">LOC105265847</name>
</gene>
<dbReference type="GeneID" id="105265847"/>
<feature type="transmembrane region" description="Helical" evidence="7">
    <location>
        <begin position="786"/>
        <end position="805"/>
    </location>
</feature>
<evidence type="ECO:0000256" key="3">
    <source>
        <dbReference type="ARBA" id="ARBA00022692"/>
    </source>
</evidence>
<evidence type="ECO:0000313" key="8">
    <source>
        <dbReference type="Proteomes" id="UP000694866"/>
    </source>
</evidence>
<feature type="transmembrane region" description="Helical" evidence="7">
    <location>
        <begin position="466"/>
        <end position="489"/>
    </location>
</feature>
<feature type="transmembrane region" description="Helical" evidence="7">
    <location>
        <begin position="825"/>
        <end position="851"/>
    </location>
</feature>